<feature type="compositionally biased region" description="Polar residues" evidence="1">
    <location>
        <begin position="375"/>
        <end position="392"/>
    </location>
</feature>
<feature type="compositionally biased region" description="Polar residues" evidence="1">
    <location>
        <begin position="51"/>
        <end position="60"/>
    </location>
</feature>
<protein>
    <submittedName>
        <fullName evidence="2">Uncharacterized protein</fullName>
    </submittedName>
</protein>
<evidence type="ECO:0000256" key="1">
    <source>
        <dbReference type="SAM" id="MobiDB-lite"/>
    </source>
</evidence>
<feature type="compositionally biased region" description="Polar residues" evidence="1">
    <location>
        <begin position="332"/>
        <end position="348"/>
    </location>
</feature>
<organism evidence="2 3">
    <name type="scientific">Melanomma pulvis-pyrius CBS 109.77</name>
    <dbReference type="NCBI Taxonomy" id="1314802"/>
    <lineage>
        <taxon>Eukaryota</taxon>
        <taxon>Fungi</taxon>
        <taxon>Dikarya</taxon>
        <taxon>Ascomycota</taxon>
        <taxon>Pezizomycotina</taxon>
        <taxon>Dothideomycetes</taxon>
        <taxon>Pleosporomycetidae</taxon>
        <taxon>Pleosporales</taxon>
        <taxon>Melanommataceae</taxon>
        <taxon>Melanomma</taxon>
    </lineage>
</organism>
<dbReference type="EMBL" id="MU002280">
    <property type="protein sequence ID" value="KAF2787783.1"/>
    <property type="molecule type" value="Genomic_DNA"/>
</dbReference>
<gene>
    <name evidence="2" type="ORF">K505DRAFT_342654</name>
</gene>
<feature type="compositionally biased region" description="Basic and acidic residues" evidence="1">
    <location>
        <begin position="581"/>
        <end position="608"/>
    </location>
</feature>
<reference evidence="2" key="1">
    <citation type="journal article" date="2020" name="Stud. Mycol.">
        <title>101 Dothideomycetes genomes: a test case for predicting lifestyles and emergence of pathogens.</title>
        <authorList>
            <person name="Haridas S."/>
            <person name="Albert R."/>
            <person name="Binder M."/>
            <person name="Bloem J."/>
            <person name="Labutti K."/>
            <person name="Salamov A."/>
            <person name="Andreopoulos B."/>
            <person name="Baker S."/>
            <person name="Barry K."/>
            <person name="Bills G."/>
            <person name="Bluhm B."/>
            <person name="Cannon C."/>
            <person name="Castanera R."/>
            <person name="Culley D."/>
            <person name="Daum C."/>
            <person name="Ezra D."/>
            <person name="Gonzalez J."/>
            <person name="Henrissat B."/>
            <person name="Kuo A."/>
            <person name="Liang C."/>
            <person name="Lipzen A."/>
            <person name="Lutzoni F."/>
            <person name="Magnuson J."/>
            <person name="Mondo S."/>
            <person name="Nolan M."/>
            <person name="Ohm R."/>
            <person name="Pangilinan J."/>
            <person name="Park H.-J."/>
            <person name="Ramirez L."/>
            <person name="Alfaro M."/>
            <person name="Sun H."/>
            <person name="Tritt A."/>
            <person name="Yoshinaga Y."/>
            <person name="Zwiers L.-H."/>
            <person name="Turgeon B."/>
            <person name="Goodwin S."/>
            <person name="Spatafora J."/>
            <person name="Crous P."/>
            <person name="Grigoriev I."/>
        </authorList>
    </citation>
    <scope>NUCLEOTIDE SEQUENCE</scope>
    <source>
        <strain evidence="2">CBS 109.77</strain>
    </source>
</reference>
<evidence type="ECO:0000313" key="3">
    <source>
        <dbReference type="Proteomes" id="UP000799757"/>
    </source>
</evidence>
<feature type="region of interest" description="Disordered" evidence="1">
    <location>
        <begin position="1"/>
        <end position="30"/>
    </location>
</feature>
<dbReference type="Proteomes" id="UP000799757">
    <property type="component" value="Unassembled WGS sequence"/>
</dbReference>
<feature type="region of interest" description="Disordered" evidence="1">
    <location>
        <begin position="107"/>
        <end position="166"/>
    </location>
</feature>
<evidence type="ECO:0000313" key="2">
    <source>
        <dbReference type="EMBL" id="KAF2787783.1"/>
    </source>
</evidence>
<feature type="compositionally biased region" description="Basic and acidic residues" evidence="1">
    <location>
        <begin position="110"/>
        <end position="121"/>
    </location>
</feature>
<feature type="region of interest" description="Disordered" evidence="1">
    <location>
        <begin position="283"/>
        <end position="481"/>
    </location>
</feature>
<feature type="compositionally biased region" description="Polar residues" evidence="1">
    <location>
        <begin position="122"/>
        <end position="135"/>
    </location>
</feature>
<accession>A0A6A6WV30</accession>
<feature type="region of interest" description="Disordered" evidence="1">
    <location>
        <begin position="575"/>
        <end position="631"/>
    </location>
</feature>
<dbReference type="OrthoDB" id="3801602at2759"/>
<dbReference type="AlphaFoldDB" id="A0A6A6WV30"/>
<proteinExistence type="predicted"/>
<name>A0A6A6WV30_9PLEO</name>
<feature type="region of interest" description="Disordered" evidence="1">
    <location>
        <begin position="47"/>
        <end position="74"/>
    </location>
</feature>
<sequence>MAQFGPARQVSEHQSLTLRHHRELSEMRQKQQDEWLTLLDTHRKERDQLWSKGSQDSVVNGPQLPASRAAQPSHQKDIVDLTLGEDNDTPVLIRSPTYLRSSIGGMKLVDNPKEVGDKEPNESASNSWLRRNSIGSAAVLDAKDDQPSKAESSTYIKTTPRKSQKETVVQCTPSRKNLLKVDAPTELPPSIMRQQMNNRADILKDHKRIPRDPTLIFLQQKQKEGRFVSDVLDNKRSQNWASVLGAVFQSARHNGTKDEMPPIGGKERKSLLMTFKYTVGSKATTQQAMKSPQRVEEDTIMTEAPESRLARSRKSRSPTRPSAPPVYPTPCRATTTPSNKTGAVSSFKTPPKPHSSGVATPDSPKGSRQREESVTSHVSATSFFTARSAVSQQRKRRNVIQLSDESDYDPSEPSPLNSKVNGVGSKSDMTVKNAKGINGYGSKRPRTPPFKSGSGAIPSTPSAPVAKRHKFTPSTPESPSVRAASAMPLKKANAFLSATQRHATLPRSKSSRTGLRVAKSQAEEKIRELAEEDEDFWTKEFVRKIDDEEKKMKAIWNDYQMKRVEVPMRSMSITRATASRRGHESDHGNDSNDSRVHGTEDLEPDRMTGDSCLAKAIEKDDDTDSGHDLDKDLSQYKWVNGVIIPIGDEDQEMDVV</sequence>
<keyword evidence="3" id="KW-1185">Reference proteome</keyword>